<evidence type="ECO:0000256" key="3">
    <source>
        <dbReference type="ARBA" id="ARBA00012221"/>
    </source>
</evidence>
<dbReference type="InterPro" id="IPR042264">
    <property type="entry name" value="DPH1/DPH2_2"/>
</dbReference>
<keyword evidence="14" id="KW-1185">Reference proteome</keyword>
<evidence type="ECO:0000256" key="9">
    <source>
        <dbReference type="ARBA" id="ARBA00023014"/>
    </source>
</evidence>
<reference evidence="13 14" key="1">
    <citation type="submission" date="2018-07" db="EMBL/GenBank/DDBJ databases">
        <title>The complete nuclear genome of the prasinophyte Chloropicon primus (CCMP1205).</title>
        <authorList>
            <person name="Pombert J.-F."/>
            <person name="Otis C."/>
            <person name="Turmel M."/>
            <person name="Lemieux C."/>
        </authorList>
    </citation>
    <scope>NUCLEOTIDE SEQUENCE [LARGE SCALE GENOMIC DNA]</scope>
    <source>
        <strain evidence="13 14">CCMP1205</strain>
    </source>
</reference>
<dbReference type="OrthoDB" id="1649088at2759"/>
<dbReference type="GO" id="GO:0090560">
    <property type="term" value="F:2-(3-amino-3-carboxypropyl)histidine synthase activity"/>
    <property type="evidence" value="ECO:0007669"/>
    <property type="project" value="UniProtKB-UniRule"/>
</dbReference>
<dbReference type="GO" id="GO:0046872">
    <property type="term" value="F:metal ion binding"/>
    <property type="evidence" value="ECO:0007669"/>
    <property type="project" value="UniProtKB-KW"/>
</dbReference>
<dbReference type="EMBL" id="CP031044">
    <property type="protein sequence ID" value="QDZ23757.1"/>
    <property type="molecule type" value="Genomic_DNA"/>
</dbReference>
<dbReference type="SFLD" id="SFLDS00032">
    <property type="entry name" value="Radical_SAM_3-amino-3-carboxyp"/>
    <property type="match status" value="1"/>
</dbReference>
<dbReference type="Gene3D" id="3.40.50.11860">
    <property type="entry name" value="Diphthamide synthesis DPH1/DPH2 domain 3"/>
    <property type="match status" value="1"/>
</dbReference>
<keyword evidence="8" id="KW-0408">Iron</keyword>
<dbReference type="FunFam" id="3.40.50.11850:FF:000002">
    <property type="entry name" value="2-(3-amino-3-carboxypropyl)histidine synthase subunit 1"/>
    <property type="match status" value="1"/>
</dbReference>
<dbReference type="FunFam" id="3.40.50.11840:FF:000001">
    <property type="entry name" value="2-(3-amino-3-carboxypropyl)histidine synthase subunit 1"/>
    <property type="match status" value="1"/>
</dbReference>
<keyword evidence="5 11" id="KW-0808">Transferase</keyword>
<dbReference type="Pfam" id="PF01866">
    <property type="entry name" value="Diphthamide_syn"/>
    <property type="match status" value="1"/>
</dbReference>
<evidence type="ECO:0000256" key="10">
    <source>
        <dbReference type="ARBA" id="ARBA00048403"/>
    </source>
</evidence>
<comment type="cofactor">
    <cofactor evidence="11">
        <name>[4Fe-4S] cluster</name>
        <dbReference type="ChEBI" id="CHEBI:49883"/>
    </cofactor>
    <text evidence="11">Binds 1 [4Fe-4S] cluster per subunit. The cluster is coordinated with 3 cysteines and an exchangeable S-adenosyl-L-methionine.</text>
</comment>
<name>A0A5B8MTT5_9CHLO</name>
<evidence type="ECO:0000313" key="14">
    <source>
        <dbReference type="Proteomes" id="UP000316726"/>
    </source>
</evidence>
<sequence length="433" mass="48405">MAPTDAEACHDGANASTCSSSRSSAGCCGCSTPSKEVVPSTEQQQQQPRRKKPAARRVVRQLIPDEILKNEELNEAIKVLNVNYDFEVHKTVWRVRKGGVKKVCLQFPEGLMMYSCAIADILERFAGVEHTVILGDTTFGACCVDDFSAKAMGCEILIHYGHSCLVPVDETSIPCMYIFVNMKIDLQHFVESVKLSFEPTTRIILAGTIQFNKEMHQAKKVFKEHFETVYVPQCKPLSSGEVLGCTAPRVSEEGDVIVFIADGRFHLEALMIANPTIPAYRYDPYGRVLTLEKYDHEDMRRVRLAAIEAASKAKSFGLVLGTLGRQGNPKILERLERLLESRGLPYVICLMSELTPQKLAMMRDVEAWIQIACPRLSIDWGEGFDLPILSPYEAWQALTDQERDGSYKMDFYSMDTGPWGNKFDPAKQAATNA</sequence>
<dbReference type="InterPro" id="IPR035435">
    <property type="entry name" value="DPH1/DPH2_euk_archaea"/>
</dbReference>
<keyword evidence="11" id="KW-0004">4Fe-4S</keyword>
<evidence type="ECO:0000256" key="2">
    <source>
        <dbReference type="ARBA" id="ARBA00010173"/>
    </source>
</evidence>
<evidence type="ECO:0000256" key="4">
    <source>
        <dbReference type="ARBA" id="ARBA00021915"/>
    </source>
</evidence>
<evidence type="ECO:0000256" key="5">
    <source>
        <dbReference type="ARBA" id="ARBA00022679"/>
    </source>
</evidence>
<dbReference type="InterPro" id="IPR016435">
    <property type="entry name" value="DPH1/DPH2"/>
</dbReference>
<feature type="region of interest" description="Disordered" evidence="12">
    <location>
        <begin position="1"/>
        <end position="56"/>
    </location>
</feature>
<evidence type="ECO:0000256" key="6">
    <source>
        <dbReference type="ARBA" id="ARBA00022691"/>
    </source>
</evidence>
<comment type="similarity">
    <text evidence="2 11">Belongs to the DPH1/DPH2 family. DPH1 subfamily.</text>
</comment>
<dbReference type="PANTHER" id="PTHR10762:SF1">
    <property type="entry name" value="2-(3-AMINO-3-CARBOXYPROPYL)HISTIDINE SYNTHASE SUBUNIT 1"/>
    <property type="match status" value="1"/>
</dbReference>
<accession>A0A5B8MTT5</accession>
<comment type="pathway">
    <text evidence="1 11">Protein modification; peptidyl-diphthamide biosynthesis.</text>
</comment>
<dbReference type="InterPro" id="IPR042263">
    <property type="entry name" value="DPH1/DPH2_1"/>
</dbReference>
<dbReference type="Gene3D" id="3.40.50.11850">
    <property type="entry name" value="Diphthamide synthesis DPH1/DPH2 domain 2"/>
    <property type="match status" value="1"/>
</dbReference>
<evidence type="ECO:0000256" key="12">
    <source>
        <dbReference type="SAM" id="MobiDB-lite"/>
    </source>
</evidence>
<organism evidence="13 14">
    <name type="scientific">Chloropicon primus</name>
    <dbReference type="NCBI Taxonomy" id="1764295"/>
    <lineage>
        <taxon>Eukaryota</taxon>
        <taxon>Viridiplantae</taxon>
        <taxon>Chlorophyta</taxon>
        <taxon>Chloropicophyceae</taxon>
        <taxon>Chloropicales</taxon>
        <taxon>Chloropicaceae</taxon>
        <taxon>Chloropicon</taxon>
    </lineage>
</organism>
<dbReference type="NCBIfam" id="TIGR00322">
    <property type="entry name" value="diphth2_R"/>
    <property type="match status" value="1"/>
</dbReference>
<dbReference type="Gene3D" id="3.40.50.11840">
    <property type="entry name" value="Diphthamide synthesis DPH1/DPH2 domain 1"/>
    <property type="match status" value="1"/>
</dbReference>
<dbReference type="EC" id="2.5.1.108" evidence="3 11"/>
<keyword evidence="6 11" id="KW-0949">S-adenosyl-L-methionine</keyword>
<comment type="function">
    <text evidence="11">Catalyzes the first step of diphthamide biosynthesis, a post-translational modification of histidine which occurs in elongation factor 2.</text>
</comment>
<dbReference type="STRING" id="1764295.A0A5B8MTT5"/>
<keyword evidence="9" id="KW-0411">Iron-sulfur</keyword>
<keyword evidence="7" id="KW-0479">Metal-binding</keyword>
<protein>
    <recommendedName>
        <fullName evidence="4 11">2-(3-amino-3-carboxypropyl)histidine synthase subunit 1</fullName>
        <ecNumber evidence="3 11">2.5.1.108</ecNumber>
    </recommendedName>
</protein>
<dbReference type="GO" id="GO:0017183">
    <property type="term" value="P:protein histidyl modification to diphthamide"/>
    <property type="evidence" value="ECO:0007669"/>
    <property type="project" value="UniProtKB-UniRule"/>
</dbReference>
<proteinExistence type="inferred from homology"/>
<evidence type="ECO:0000256" key="8">
    <source>
        <dbReference type="ARBA" id="ARBA00023004"/>
    </source>
</evidence>
<evidence type="ECO:0000256" key="7">
    <source>
        <dbReference type="ARBA" id="ARBA00022723"/>
    </source>
</evidence>
<evidence type="ECO:0000256" key="1">
    <source>
        <dbReference type="ARBA" id="ARBA00005156"/>
    </source>
</evidence>
<dbReference type="GO" id="GO:0051539">
    <property type="term" value="F:4 iron, 4 sulfur cluster binding"/>
    <property type="evidence" value="ECO:0007669"/>
    <property type="project" value="UniProtKB-UniRule"/>
</dbReference>
<dbReference type="SFLD" id="SFLDG01121">
    <property type="entry name" value="Diphthamide_biosynthesis"/>
    <property type="match status" value="1"/>
</dbReference>
<comment type="catalytic activity">
    <reaction evidence="10 11">
        <text>L-histidyl-[translation elongation factor 2] + S-adenosyl-L-methionine = 2-[(3S)-amino-3-carboxypropyl]-L-histidyl-[translation elongation factor 2] + S-methyl-5'-thioadenosine + H(+)</text>
        <dbReference type="Rhea" id="RHEA:36783"/>
        <dbReference type="Rhea" id="RHEA-COMP:9748"/>
        <dbReference type="Rhea" id="RHEA-COMP:9749"/>
        <dbReference type="ChEBI" id="CHEBI:15378"/>
        <dbReference type="ChEBI" id="CHEBI:17509"/>
        <dbReference type="ChEBI" id="CHEBI:29979"/>
        <dbReference type="ChEBI" id="CHEBI:59789"/>
        <dbReference type="ChEBI" id="CHEBI:73995"/>
        <dbReference type="EC" id="2.5.1.108"/>
    </reaction>
</comment>
<gene>
    <name evidence="13" type="ORF">A3770_11p62750</name>
</gene>
<evidence type="ECO:0000256" key="11">
    <source>
        <dbReference type="PIRNR" id="PIRNR004967"/>
    </source>
</evidence>
<feature type="compositionally biased region" description="Low complexity" evidence="12">
    <location>
        <begin position="15"/>
        <end position="26"/>
    </location>
</feature>
<dbReference type="PANTHER" id="PTHR10762">
    <property type="entry name" value="DIPHTHAMIDE BIOSYNTHESIS PROTEIN"/>
    <property type="match status" value="1"/>
</dbReference>
<dbReference type="PIRSF" id="PIRSF004967">
    <property type="entry name" value="DPH1"/>
    <property type="match status" value="1"/>
</dbReference>
<evidence type="ECO:0000313" key="13">
    <source>
        <dbReference type="EMBL" id="QDZ23757.1"/>
    </source>
</evidence>
<dbReference type="AlphaFoldDB" id="A0A5B8MTT5"/>
<dbReference type="FunFam" id="3.40.50.11860:FF:000002">
    <property type="entry name" value="2-(3-amino-3-carboxypropyl)histidine synthase subunit 1"/>
    <property type="match status" value="1"/>
</dbReference>
<dbReference type="InterPro" id="IPR042265">
    <property type="entry name" value="DPH1/DPH2_3"/>
</dbReference>
<dbReference type="Proteomes" id="UP000316726">
    <property type="component" value="Chromosome 11"/>
</dbReference>
<dbReference type="UniPathway" id="UPA00559"/>